<dbReference type="AlphaFoldDB" id="A0AB37Z9S8"/>
<feature type="domain" description="Solute-binding protein family 3/N-terminal" evidence="4">
    <location>
        <begin position="24"/>
        <end position="249"/>
    </location>
</feature>
<organism evidence="5 6">
    <name type="scientific">Pseudomonas peli</name>
    <dbReference type="NCBI Taxonomy" id="592361"/>
    <lineage>
        <taxon>Bacteria</taxon>
        <taxon>Pseudomonadati</taxon>
        <taxon>Pseudomonadota</taxon>
        <taxon>Gammaproteobacteria</taxon>
        <taxon>Pseudomonadales</taxon>
        <taxon>Pseudomonadaceae</taxon>
        <taxon>Pseudomonas</taxon>
    </lineage>
</organism>
<dbReference type="SUPFAM" id="SSF53850">
    <property type="entry name" value="Periplasmic binding protein-like II"/>
    <property type="match status" value="1"/>
</dbReference>
<comment type="caution">
    <text evidence="5">The sequence shown here is derived from an EMBL/GenBank/DDBJ whole genome shotgun (WGS) entry which is preliminary data.</text>
</comment>
<comment type="similarity">
    <text evidence="1">Belongs to the bacterial solute-binding protein 3 family.</text>
</comment>
<evidence type="ECO:0000256" key="2">
    <source>
        <dbReference type="ARBA" id="ARBA00022729"/>
    </source>
</evidence>
<dbReference type="PANTHER" id="PTHR35936:SF25">
    <property type="entry name" value="ABC TRANSPORTER SUBSTRATE-BINDING PROTEIN"/>
    <property type="match status" value="1"/>
</dbReference>
<sequence length="249" mass="27567">MLATPLRLILLLALLVVQTVQAEVFRVFGAHDGFPKYFEEDGEAKGIVVDISKHCLNQMQVPYQIQLLPWKRAYTMAERSDGGVIGLSISDERLALFDFSEAIFTEHIVLVVQKGREFAYQNITDLKDKLIGATIGTSYGTAYDEAVANGTLTIVGFNDTRSGLGMLQRGRIDAILVGSSVDISRLAQSWPGLQPDAFTTLPVPFKSDSKHMGIAKTLKMGWFLEQFNQCLKNGHDTGIFAPIIYQYSN</sequence>
<dbReference type="InterPro" id="IPR001638">
    <property type="entry name" value="Solute-binding_3/MltF_N"/>
</dbReference>
<evidence type="ECO:0000313" key="5">
    <source>
        <dbReference type="EMBL" id="SCW70997.1"/>
    </source>
</evidence>
<dbReference type="EMBL" id="FMTL01000002">
    <property type="protein sequence ID" value="SCW70997.1"/>
    <property type="molecule type" value="Genomic_DNA"/>
</dbReference>
<dbReference type="RefSeq" id="WP_090253860.1">
    <property type="nucleotide sequence ID" value="NZ_FMTL01000002.1"/>
</dbReference>
<feature type="chain" id="PRO_5044205306" evidence="3">
    <location>
        <begin position="23"/>
        <end position="249"/>
    </location>
</feature>
<keyword evidence="2 3" id="KW-0732">Signal</keyword>
<dbReference type="SMART" id="SM00062">
    <property type="entry name" value="PBPb"/>
    <property type="match status" value="1"/>
</dbReference>
<dbReference type="PANTHER" id="PTHR35936">
    <property type="entry name" value="MEMBRANE-BOUND LYTIC MUREIN TRANSGLYCOSYLASE F"/>
    <property type="match status" value="1"/>
</dbReference>
<feature type="signal peptide" evidence="3">
    <location>
        <begin position="1"/>
        <end position="22"/>
    </location>
</feature>
<keyword evidence="6" id="KW-1185">Reference proteome</keyword>
<proteinExistence type="inferred from homology"/>
<dbReference type="Proteomes" id="UP000242418">
    <property type="component" value="Unassembled WGS sequence"/>
</dbReference>
<name>A0AB37Z9S8_9PSED</name>
<protein>
    <submittedName>
        <fullName evidence="5">Amino acid ABC transporter substrate-binding protein, PAAT family</fullName>
    </submittedName>
</protein>
<evidence type="ECO:0000256" key="1">
    <source>
        <dbReference type="ARBA" id="ARBA00010333"/>
    </source>
</evidence>
<evidence type="ECO:0000259" key="4">
    <source>
        <dbReference type="SMART" id="SM00062"/>
    </source>
</evidence>
<gene>
    <name evidence="5" type="ORF">SAMN05216370_3025</name>
</gene>
<evidence type="ECO:0000256" key="3">
    <source>
        <dbReference type="SAM" id="SignalP"/>
    </source>
</evidence>
<dbReference type="Gene3D" id="3.40.190.10">
    <property type="entry name" value="Periplasmic binding protein-like II"/>
    <property type="match status" value="2"/>
</dbReference>
<reference evidence="5 6" key="1">
    <citation type="submission" date="2016-10" db="EMBL/GenBank/DDBJ databases">
        <authorList>
            <person name="Varghese N."/>
            <person name="Submissions S."/>
        </authorList>
    </citation>
    <scope>NUCLEOTIDE SEQUENCE [LARGE SCALE GENOMIC DNA]</scope>
    <source>
        <strain evidence="5 6">DSM 17833</strain>
    </source>
</reference>
<evidence type="ECO:0000313" key="6">
    <source>
        <dbReference type="Proteomes" id="UP000242418"/>
    </source>
</evidence>
<accession>A0AB37Z9S8</accession>
<dbReference type="Pfam" id="PF00497">
    <property type="entry name" value="SBP_bac_3"/>
    <property type="match status" value="1"/>
</dbReference>